<keyword evidence="1" id="KW-0812">Transmembrane</keyword>
<feature type="transmembrane region" description="Helical" evidence="1">
    <location>
        <begin position="58"/>
        <end position="79"/>
    </location>
</feature>
<dbReference type="AlphaFoldDB" id="D8UH22"/>
<evidence type="ECO:0000256" key="1">
    <source>
        <dbReference type="SAM" id="Phobius"/>
    </source>
</evidence>
<dbReference type="KEGG" id="vcn:VOLCADRAFT_107892"/>
<feature type="transmembrane region" description="Helical" evidence="1">
    <location>
        <begin position="26"/>
        <end position="46"/>
    </location>
</feature>
<proteinExistence type="predicted"/>
<organism evidence="3">
    <name type="scientific">Volvox carteri f. nagariensis</name>
    <dbReference type="NCBI Taxonomy" id="3068"/>
    <lineage>
        <taxon>Eukaryota</taxon>
        <taxon>Viridiplantae</taxon>
        <taxon>Chlorophyta</taxon>
        <taxon>core chlorophytes</taxon>
        <taxon>Chlorophyceae</taxon>
        <taxon>CS clade</taxon>
        <taxon>Chlamydomonadales</taxon>
        <taxon>Volvocaceae</taxon>
        <taxon>Volvox</taxon>
    </lineage>
</organism>
<feature type="transmembrane region" description="Helical" evidence="1">
    <location>
        <begin position="85"/>
        <end position="109"/>
    </location>
</feature>
<keyword evidence="3" id="KW-1185">Reference proteome</keyword>
<accession>D8UH22</accession>
<keyword evidence="1" id="KW-0472">Membrane</keyword>
<dbReference type="EMBL" id="GL378403">
    <property type="protein sequence ID" value="EFJ40969.1"/>
    <property type="molecule type" value="Genomic_DNA"/>
</dbReference>
<reference evidence="2 3" key="1">
    <citation type="journal article" date="2010" name="Science">
        <title>Genomic analysis of organismal complexity in the multicellular green alga Volvox carteri.</title>
        <authorList>
            <person name="Prochnik S.E."/>
            <person name="Umen J."/>
            <person name="Nedelcu A.M."/>
            <person name="Hallmann A."/>
            <person name="Miller S.M."/>
            <person name="Nishii I."/>
            <person name="Ferris P."/>
            <person name="Kuo A."/>
            <person name="Mitros T."/>
            <person name="Fritz-Laylin L.K."/>
            <person name="Hellsten U."/>
            <person name="Chapman J."/>
            <person name="Simakov O."/>
            <person name="Rensing S.A."/>
            <person name="Terry A."/>
            <person name="Pangilinan J."/>
            <person name="Kapitonov V."/>
            <person name="Jurka J."/>
            <person name="Salamov A."/>
            <person name="Shapiro H."/>
            <person name="Schmutz J."/>
            <person name="Grimwood J."/>
            <person name="Lindquist E."/>
            <person name="Lucas S."/>
            <person name="Grigoriev I.V."/>
            <person name="Schmitt R."/>
            <person name="Kirk D."/>
            <person name="Rokhsar D.S."/>
        </authorList>
    </citation>
    <scope>NUCLEOTIDE SEQUENCE [LARGE SCALE GENOMIC DNA]</scope>
    <source>
        <strain evidence="3">f. Nagariensis / Eve</strain>
    </source>
</reference>
<protein>
    <submittedName>
        <fullName evidence="2">Uncharacterized protein</fullName>
    </submittedName>
</protein>
<dbReference type="GeneID" id="9623040"/>
<feature type="non-terminal residue" evidence="2">
    <location>
        <position position="110"/>
    </location>
</feature>
<name>D8UH22_VOLCA</name>
<keyword evidence="1" id="KW-1133">Transmembrane helix</keyword>
<evidence type="ECO:0000313" key="2">
    <source>
        <dbReference type="EMBL" id="EFJ40969.1"/>
    </source>
</evidence>
<sequence length="110" mass="12121">MWLRLSEQCNVAIHTHKLTHASSSSYQYLLIVSHQVLNSICLWAFWLGSEDFRQLGSLMANSPVVAGSEPALAFAFGCLGDLRCLVWVGVLFALIVSGAVHGLLARWLYS</sequence>
<dbReference type="Proteomes" id="UP000001058">
    <property type="component" value="Unassembled WGS sequence"/>
</dbReference>
<gene>
    <name evidence="2" type="ORF">VOLCADRAFT_107892</name>
</gene>
<evidence type="ECO:0000313" key="3">
    <source>
        <dbReference type="Proteomes" id="UP000001058"/>
    </source>
</evidence>
<dbReference type="RefSeq" id="XP_002957943.1">
    <property type="nucleotide sequence ID" value="XM_002957897.1"/>
</dbReference>
<dbReference type="InParanoid" id="D8UH22"/>